<evidence type="ECO:0000313" key="8">
    <source>
        <dbReference type="EMBL" id="MCK0197132.1"/>
    </source>
</evidence>
<protein>
    <recommendedName>
        <fullName evidence="6">Probable septum site-determining protein MinC</fullName>
    </recommendedName>
</protein>
<proteinExistence type="inferred from homology"/>
<dbReference type="Proteomes" id="UP001203284">
    <property type="component" value="Unassembled WGS sequence"/>
</dbReference>
<dbReference type="InterPro" id="IPR005526">
    <property type="entry name" value="Septum_form_inhib_MinC_C"/>
</dbReference>
<accession>A0ABT0DBJ6</accession>
<evidence type="ECO:0000256" key="4">
    <source>
        <dbReference type="ARBA" id="ARBA00023306"/>
    </source>
</evidence>
<dbReference type="InterPro" id="IPR016098">
    <property type="entry name" value="CAP/MinC_C"/>
</dbReference>
<comment type="similarity">
    <text evidence="1 6">Belongs to the MinC family.</text>
</comment>
<dbReference type="EMBL" id="JALKCH010000005">
    <property type="protein sequence ID" value="MCK0197132.1"/>
    <property type="molecule type" value="Genomic_DNA"/>
</dbReference>
<dbReference type="PANTHER" id="PTHR34108:SF1">
    <property type="entry name" value="SEPTUM SITE-DETERMINING PROTEIN MINC"/>
    <property type="match status" value="1"/>
</dbReference>
<reference evidence="8 9" key="1">
    <citation type="submission" date="2022-04" db="EMBL/GenBank/DDBJ databases">
        <authorList>
            <person name="Grouzdev D.S."/>
            <person name="Pantiukh K.S."/>
            <person name="Krutkina M.S."/>
        </authorList>
    </citation>
    <scope>NUCLEOTIDE SEQUENCE [LARGE SCALE GENOMIC DNA]</scope>
    <source>
        <strain evidence="8 9">6x-1</strain>
    </source>
</reference>
<evidence type="ECO:0000256" key="5">
    <source>
        <dbReference type="ARBA" id="ARBA00025606"/>
    </source>
</evidence>
<dbReference type="Gene3D" id="2.160.20.70">
    <property type="match status" value="1"/>
</dbReference>
<dbReference type="HAMAP" id="MF_00267">
    <property type="entry name" value="MinC"/>
    <property type="match status" value="1"/>
</dbReference>
<keyword evidence="2 6" id="KW-0132">Cell division</keyword>
<dbReference type="PANTHER" id="PTHR34108">
    <property type="entry name" value="SEPTUM SITE-DETERMINING PROTEIN MINC"/>
    <property type="match status" value="1"/>
</dbReference>
<keyword evidence="9" id="KW-1185">Reference proteome</keyword>
<evidence type="ECO:0000256" key="6">
    <source>
        <dbReference type="HAMAP-Rule" id="MF_00267"/>
    </source>
</evidence>
<dbReference type="InterPro" id="IPR013033">
    <property type="entry name" value="MinC"/>
</dbReference>
<evidence type="ECO:0000256" key="1">
    <source>
        <dbReference type="ARBA" id="ARBA00006291"/>
    </source>
</evidence>
<keyword evidence="4 6" id="KW-0131">Cell cycle</keyword>
<evidence type="ECO:0000256" key="3">
    <source>
        <dbReference type="ARBA" id="ARBA00023210"/>
    </source>
</evidence>
<dbReference type="Gene3D" id="3.30.70.260">
    <property type="match status" value="1"/>
</dbReference>
<dbReference type="RefSeq" id="WP_247028730.1">
    <property type="nucleotide sequence ID" value="NZ_JALKCH010000005.1"/>
</dbReference>
<comment type="caution">
    <text evidence="8">The sequence shown here is derived from an EMBL/GenBank/DDBJ whole genome shotgun (WGS) entry which is preliminary data.</text>
</comment>
<dbReference type="SUPFAM" id="SSF63848">
    <property type="entry name" value="Cell-division inhibitor MinC, C-terminal domain"/>
    <property type="match status" value="1"/>
</dbReference>
<gene>
    <name evidence="6 8" type="primary">minC</name>
    <name evidence="8" type="ORF">MWN34_09430</name>
</gene>
<dbReference type="NCBIfam" id="TIGR01222">
    <property type="entry name" value="minC"/>
    <property type="match status" value="1"/>
</dbReference>
<name>A0ABT0DBJ6_9HYPH</name>
<evidence type="ECO:0000259" key="7">
    <source>
        <dbReference type="Pfam" id="PF03775"/>
    </source>
</evidence>
<feature type="domain" description="Septum formation inhibitor MinC C-terminal" evidence="7">
    <location>
        <begin position="134"/>
        <end position="233"/>
    </location>
</feature>
<organism evidence="8 9">
    <name type="scientific">Ancylobacter crimeensis</name>
    <dbReference type="NCBI Taxonomy" id="2579147"/>
    <lineage>
        <taxon>Bacteria</taxon>
        <taxon>Pseudomonadati</taxon>
        <taxon>Pseudomonadota</taxon>
        <taxon>Alphaproteobacteria</taxon>
        <taxon>Hyphomicrobiales</taxon>
        <taxon>Xanthobacteraceae</taxon>
        <taxon>Ancylobacter</taxon>
    </lineage>
</organism>
<sequence>MRPVSRSGPSIRFRGRSFVAMTLVADASLQLWLEDFDVWLQRSPGFFTGRTVVLDMAGNAANKAEVERWIAELAARGVRLVGLEGVRPSMVDASMPPILNGGRDVSLAGPVTSVGKAPPAPEEPRKPAEPVNMIVESRVRSGQSIMCLEGDVTIIGSVASGAEIIAGGSIHVYGTLSGRAIAGATFGTKAQIFCSRMEAELIAVDGAYKTAEDLDGALRGQAVRVWIENDALRLAAL</sequence>
<evidence type="ECO:0000313" key="9">
    <source>
        <dbReference type="Proteomes" id="UP001203284"/>
    </source>
</evidence>
<comment type="function">
    <text evidence="5 6">Cell division inhibitor that blocks the formation of polar Z ring septums. Rapidly oscillates between the poles of the cell to destabilize FtsZ filaments that have formed before they mature into polar Z rings. Prevents FtsZ polymerization.</text>
</comment>
<evidence type="ECO:0000256" key="2">
    <source>
        <dbReference type="ARBA" id="ARBA00022618"/>
    </source>
</evidence>
<dbReference type="Pfam" id="PF03775">
    <property type="entry name" value="MinC_C"/>
    <property type="match status" value="1"/>
</dbReference>
<comment type="subunit">
    <text evidence="6">Interacts with MinD and FtsZ.</text>
</comment>
<dbReference type="InterPro" id="IPR036145">
    <property type="entry name" value="MinC_C_sf"/>
</dbReference>
<keyword evidence="3 6" id="KW-0717">Septation</keyword>